<dbReference type="OrthoDB" id="418595at2759"/>
<dbReference type="STRING" id="74649.A0A2P6PM63"/>
<dbReference type="SUPFAM" id="SSF54631">
    <property type="entry name" value="CBS-domain pair"/>
    <property type="match status" value="1"/>
</dbReference>
<feature type="domain" description="CBS" evidence="4">
    <location>
        <begin position="183"/>
        <end position="243"/>
    </location>
</feature>
<protein>
    <submittedName>
        <fullName evidence="5">Putative CBS domain, BRCT domain-containing protein</fullName>
    </submittedName>
</protein>
<evidence type="ECO:0000313" key="6">
    <source>
        <dbReference type="Proteomes" id="UP000238479"/>
    </source>
</evidence>
<dbReference type="SMART" id="SM00116">
    <property type="entry name" value="CBS"/>
    <property type="match status" value="2"/>
</dbReference>
<gene>
    <name evidence="5" type="ORF">RchiOBHm_Chr6g0256581</name>
</gene>
<name>A0A2P6PM63_ROSCH</name>
<keyword evidence="6" id="KW-1185">Reference proteome</keyword>
<evidence type="ECO:0000313" key="5">
    <source>
        <dbReference type="EMBL" id="PRQ23018.1"/>
    </source>
</evidence>
<dbReference type="GO" id="GO:0045454">
    <property type="term" value="P:cell redox homeostasis"/>
    <property type="evidence" value="ECO:0007669"/>
    <property type="project" value="EnsemblPlants"/>
</dbReference>
<dbReference type="OMA" id="RRTENDM"/>
<reference evidence="5 6" key="1">
    <citation type="journal article" date="2018" name="Nat. Genet.">
        <title>The Rosa genome provides new insights in the design of modern roses.</title>
        <authorList>
            <person name="Bendahmane M."/>
        </authorList>
    </citation>
    <scope>NUCLEOTIDE SEQUENCE [LARGE SCALE GENOMIC DNA]</scope>
    <source>
        <strain evidence="6">cv. Old Blush</strain>
    </source>
</reference>
<dbReference type="PANTHER" id="PTHR48108:SF6">
    <property type="entry name" value="CBS DOMAIN-CONTAINING PROTEIN CBSX1, CHLOROPLASTIC"/>
    <property type="match status" value="1"/>
</dbReference>
<feature type="domain" description="CBS" evidence="4">
    <location>
        <begin position="85"/>
        <end position="147"/>
    </location>
</feature>
<dbReference type="InterPro" id="IPR046342">
    <property type="entry name" value="CBS_dom_sf"/>
</dbReference>
<keyword evidence="1" id="KW-0677">Repeat</keyword>
<comment type="caution">
    <text evidence="5">The sequence shown here is derived from an EMBL/GenBank/DDBJ whole genome shotgun (WGS) entry which is preliminary data.</text>
</comment>
<sequence length="244" mass="26481">MMGSNSIQIPIALAYHTSPPSSLSPLTFSLPLLPRAPLPPSLRRRFQTLRLAIHRRSSILASSSSAAGVTNSAPRNGNYTVSDFMTTKEHLHVVKPSTTVDQALDFLVEKRITGFPVIDDDWKLVGVVSDYDLLALDSISGNIGGGSQHDTNLFPDVDSSWKTFNEIQKLLSKTNGKVVGDLMTPAPLVVRETTNLEDAARLLLATKYRRLPVVDSDGKLVGIITRGNVVKAALQIKRGSQKLA</sequence>
<dbReference type="Gene3D" id="3.10.580.10">
    <property type="entry name" value="CBS-domain"/>
    <property type="match status" value="1"/>
</dbReference>
<dbReference type="GO" id="GO:0051776">
    <property type="term" value="P:detection of redox state"/>
    <property type="evidence" value="ECO:0007669"/>
    <property type="project" value="EnsemblPlants"/>
</dbReference>
<dbReference type="CDD" id="cd17789">
    <property type="entry name" value="CBS_pair_plant_CBSX"/>
    <property type="match status" value="1"/>
</dbReference>
<dbReference type="InterPro" id="IPR051462">
    <property type="entry name" value="CBS_domain-containing"/>
</dbReference>
<dbReference type="InterPro" id="IPR000644">
    <property type="entry name" value="CBS_dom"/>
</dbReference>
<organism evidence="5 6">
    <name type="scientific">Rosa chinensis</name>
    <name type="common">China rose</name>
    <dbReference type="NCBI Taxonomy" id="74649"/>
    <lineage>
        <taxon>Eukaryota</taxon>
        <taxon>Viridiplantae</taxon>
        <taxon>Streptophyta</taxon>
        <taxon>Embryophyta</taxon>
        <taxon>Tracheophyta</taxon>
        <taxon>Spermatophyta</taxon>
        <taxon>Magnoliopsida</taxon>
        <taxon>eudicotyledons</taxon>
        <taxon>Gunneridae</taxon>
        <taxon>Pentapetalae</taxon>
        <taxon>rosids</taxon>
        <taxon>fabids</taxon>
        <taxon>Rosales</taxon>
        <taxon>Rosaceae</taxon>
        <taxon>Rosoideae</taxon>
        <taxon>Rosoideae incertae sedis</taxon>
        <taxon>Rosa</taxon>
    </lineage>
</organism>
<accession>A0A2P6PM63</accession>
<dbReference type="PROSITE" id="PS50172">
    <property type="entry name" value="BRCT"/>
    <property type="match status" value="1"/>
</dbReference>
<dbReference type="PANTHER" id="PTHR48108">
    <property type="entry name" value="CBS DOMAIN-CONTAINING PROTEIN CBSX2, CHLOROPLASTIC"/>
    <property type="match status" value="1"/>
</dbReference>
<evidence type="ECO:0000259" key="4">
    <source>
        <dbReference type="PROSITE" id="PS51371"/>
    </source>
</evidence>
<dbReference type="Gramene" id="PRQ23018">
    <property type="protein sequence ID" value="PRQ23018"/>
    <property type="gene ID" value="RchiOBHm_Chr6g0256581"/>
</dbReference>
<dbReference type="GO" id="GO:0030234">
    <property type="term" value="F:enzyme regulator activity"/>
    <property type="evidence" value="ECO:0007669"/>
    <property type="project" value="EnsemblPlants"/>
</dbReference>
<evidence type="ECO:0000256" key="1">
    <source>
        <dbReference type="ARBA" id="ARBA00022737"/>
    </source>
</evidence>
<evidence type="ECO:0000256" key="2">
    <source>
        <dbReference type="PROSITE-ProRule" id="PRU00703"/>
    </source>
</evidence>
<keyword evidence="2" id="KW-0129">CBS domain</keyword>
<dbReference type="EMBL" id="PDCK01000044">
    <property type="protein sequence ID" value="PRQ23018.1"/>
    <property type="molecule type" value="Genomic_DNA"/>
</dbReference>
<proteinExistence type="predicted"/>
<dbReference type="PROSITE" id="PS51371">
    <property type="entry name" value="CBS"/>
    <property type="match status" value="2"/>
</dbReference>
<evidence type="ECO:0000259" key="3">
    <source>
        <dbReference type="PROSITE" id="PS50172"/>
    </source>
</evidence>
<dbReference type="AlphaFoldDB" id="A0A2P6PM63"/>
<dbReference type="Proteomes" id="UP000238479">
    <property type="component" value="Chromosome 6"/>
</dbReference>
<feature type="domain" description="BRCT" evidence="3">
    <location>
        <begin position="41"/>
        <end position="122"/>
    </location>
</feature>
<dbReference type="Pfam" id="PF00571">
    <property type="entry name" value="CBS"/>
    <property type="match status" value="2"/>
</dbReference>
<dbReference type="InterPro" id="IPR001357">
    <property type="entry name" value="BRCT_dom"/>
</dbReference>